<accession>A0A1W0X789</accession>
<name>A0A1W0X789_HYPEX</name>
<dbReference type="AlphaFoldDB" id="A0A1W0X789"/>
<evidence type="ECO:0000256" key="1">
    <source>
        <dbReference type="SAM" id="SignalP"/>
    </source>
</evidence>
<evidence type="ECO:0000313" key="3">
    <source>
        <dbReference type="Proteomes" id="UP000192578"/>
    </source>
</evidence>
<gene>
    <name evidence="2" type="ORF">BV898_02720</name>
</gene>
<feature type="signal peptide" evidence="1">
    <location>
        <begin position="1"/>
        <end position="16"/>
    </location>
</feature>
<evidence type="ECO:0000313" key="2">
    <source>
        <dbReference type="EMBL" id="OQV23268.1"/>
    </source>
</evidence>
<sequence>MCLVVASVVLCGLVASKEMADGCGMNPLLALVAVADKTGQTVENLMGKFSSDKIAFREFVTLLGRYESCIRVGSGTRYRRSLYAAS</sequence>
<evidence type="ECO:0008006" key="4">
    <source>
        <dbReference type="Google" id="ProtNLM"/>
    </source>
</evidence>
<proteinExistence type="predicted"/>
<feature type="chain" id="PRO_5012754558" description="Myosin motor domain-containing protein" evidence="1">
    <location>
        <begin position="17"/>
        <end position="86"/>
    </location>
</feature>
<protein>
    <recommendedName>
        <fullName evidence="4">Myosin motor domain-containing protein</fullName>
    </recommendedName>
</protein>
<reference evidence="3" key="1">
    <citation type="submission" date="2017-01" db="EMBL/GenBank/DDBJ databases">
        <title>Comparative genomics of anhydrobiosis in the tardigrade Hypsibius dujardini.</title>
        <authorList>
            <person name="Yoshida Y."/>
            <person name="Koutsovoulos G."/>
            <person name="Laetsch D."/>
            <person name="Stevens L."/>
            <person name="Kumar S."/>
            <person name="Horikawa D."/>
            <person name="Ishino K."/>
            <person name="Komine S."/>
            <person name="Tomita M."/>
            <person name="Blaxter M."/>
            <person name="Arakawa K."/>
        </authorList>
    </citation>
    <scope>NUCLEOTIDE SEQUENCE [LARGE SCALE GENOMIC DNA]</scope>
    <source>
        <strain evidence="3">Z151</strain>
    </source>
</reference>
<keyword evidence="1" id="KW-0732">Signal</keyword>
<comment type="caution">
    <text evidence="2">The sequence shown here is derived from an EMBL/GenBank/DDBJ whole genome shotgun (WGS) entry which is preliminary data.</text>
</comment>
<dbReference type="Proteomes" id="UP000192578">
    <property type="component" value="Unassembled WGS sequence"/>
</dbReference>
<keyword evidence="3" id="KW-1185">Reference proteome</keyword>
<dbReference type="OrthoDB" id="6431950at2759"/>
<dbReference type="EMBL" id="MTYJ01000012">
    <property type="protein sequence ID" value="OQV23268.1"/>
    <property type="molecule type" value="Genomic_DNA"/>
</dbReference>
<organism evidence="2 3">
    <name type="scientific">Hypsibius exemplaris</name>
    <name type="common">Freshwater tardigrade</name>
    <dbReference type="NCBI Taxonomy" id="2072580"/>
    <lineage>
        <taxon>Eukaryota</taxon>
        <taxon>Metazoa</taxon>
        <taxon>Ecdysozoa</taxon>
        <taxon>Tardigrada</taxon>
        <taxon>Eutardigrada</taxon>
        <taxon>Parachela</taxon>
        <taxon>Hypsibioidea</taxon>
        <taxon>Hypsibiidae</taxon>
        <taxon>Hypsibius</taxon>
    </lineage>
</organism>